<dbReference type="Proteomes" id="UP000265800">
    <property type="component" value="Unassembled WGS sequence"/>
</dbReference>
<evidence type="ECO:0000313" key="2">
    <source>
        <dbReference type="Proteomes" id="UP000265800"/>
    </source>
</evidence>
<dbReference type="RefSeq" id="WP_182482568.1">
    <property type="nucleotide sequence ID" value="NZ_QWKZ01000103.1"/>
</dbReference>
<keyword evidence="2" id="KW-1185">Reference proteome</keyword>
<organism evidence="1 2">
    <name type="scientific">Meiothermus luteus</name>
    <dbReference type="NCBI Taxonomy" id="2026184"/>
    <lineage>
        <taxon>Bacteria</taxon>
        <taxon>Thermotogati</taxon>
        <taxon>Deinococcota</taxon>
        <taxon>Deinococci</taxon>
        <taxon>Thermales</taxon>
        <taxon>Thermaceae</taxon>
        <taxon>Meiothermus</taxon>
    </lineage>
</organism>
<proteinExistence type="predicted"/>
<accession>A0A399EGB3</accession>
<comment type="caution">
    <text evidence="1">The sequence shown here is derived from an EMBL/GenBank/DDBJ whole genome shotgun (WGS) entry which is preliminary data.</text>
</comment>
<protein>
    <submittedName>
        <fullName evidence="1">Uncharacterized protein</fullName>
    </submittedName>
</protein>
<dbReference type="EMBL" id="QWKZ01000103">
    <property type="protein sequence ID" value="RIH82603.1"/>
    <property type="molecule type" value="Genomic_DNA"/>
</dbReference>
<gene>
    <name evidence="1" type="ORF">Mlute_02439</name>
</gene>
<sequence length="52" mass="5701">MLRASSLALLLAWLWFDLTGDGWAAFFAASSSLAASLVAWTAAKEKEVRNER</sequence>
<dbReference type="AlphaFoldDB" id="A0A399EGB3"/>
<reference evidence="1 2" key="1">
    <citation type="submission" date="2018-08" db="EMBL/GenBank/DDBJ databases">
        <title>Meiothermus luteus KCTC 52599 genome sequencing project.</title>
        <authorList>
            <person name="Da Costa M.S."/>
            <person name="Albuquerque L."/>
            <person name="Raposo P."/>
            <person name="Froufe H.J.C."/>
            <person name="Barroso C.S."/>
            <person name="Egas C."/>
        </authorList>
    </citation>
    <scope>NUCLEOTIDE SEQUENCE [LARGE SCALE GENOMIC DNA]</scope>
    <source>
        <strain evidence="1 2">KCTC 52599</strain>
    </source>
</reference>
<name>A0A399EGB3_9DEIN</name>
<evidence type="ECO:0000313" key="1">
    <source>
        <dbReference type="EMBL" id="RIH82603.1"/>
    </source>
</evidence>